<evidence type="ECO:0000313" key="6">
    <source>
        <dbReference type="EMBL" id="MBW4546587.1"/>
    </source>
</evidence>
<keyword evidence="3 4" id="KW-0732">Signal</keyword>
<proteinExistence type="inferred from homology"/>
<feature type="domain" description="Solute-binding protein family 5" evidence="5">
    <location>
        <begin position="83"/>
        <end position="485"/>
    </location>
</feature>
<comment type="caution">
    <text evidence="6">The sequence shown here is derived from an EMBL/GenBank/DDBJ whole genome shotgun (WGS) entry which is preliminary data.</text>
</comment>
<name>A0A951PNZ4_9CYAN</name>
<keyword evidence="2" id="KW-0813">Transport</keyword>
<evidence type="ECO:0000313" key="7">
    <source>
        <dbReference type="Proteomes" id="UP000753908"/>
    </source>
</evidence>
<dbReference type="CDD" id="cd08500">
    <property type="entry name" value="PBP2_NikA_DppA_OppA_like_4"/>
    <property type="match status" value="1"/>
</dbReference>
<dbReference type="GO" id="GO:1904680">
    <property type="term" value="F:peptide transmembrane transporter activity"/>
    <property type="evidence" value="ECO:0007669"/>
    <property type="project" value="TreeGrafter"/>
</dbReference>
<dbReference type="PANTHER" id="PTHR30290:SF9">
    <property type="entry name" value="OLIGOPEPTIDE-BINDING PROTEIN APPA"/>
    <property type="match status" value="1"/>
</dbReference>
<dbReference type="PROSITE" id="PS51257">
    <property type="entry name" value="PROKAR_LIPOPROTEIN"/>
    <property type="match status" value="1"/>
</dbReference>
<dbReference type="Gene3D" id="3.40.190.10">
    <property type="entry name" value="Periplasmic binding protein-like II"/>
    <property type="match status" value="1"/>
</dbReference>
<dbReference type="AlphaFoldDB" id="A0A951PNZ4"/>
<dbReference type="PANTHER" id="PTHR30290">
    <property type="entry name" value="PERIPLASMIC BINDING COMPONENT OF ABC TRANSPORTER"/>
    <property type="match status" value="1"/>
</dbReference>
<dbReference type="InterPro" id="IPR030678">
    <property type="entry name" value="Peptide/Ni-bd"/>
</dbReference>
<accession>A0A951PNZ4</accession>
<dbReference type="InterPro" id="IPR039424">
    <property type="entry name" value="SBP_5"/>
</dbReference>
<dbReference type="GO" id="GO:0043190">
    <property type="term" value="C:ATP-binding cassette (ABC) transporter complex"/>
    <property type="evidence" value="ECO:0007669"/>
    <property type="project" value="InterPro"/>
</dbReference>
<dbReference type="SUPFAM" id="SSF53850">
    <property type="entry name" value="Periplasmic binding protein-like II"/>
    <property type="match status" value="1"/>
</dbReference>
<evidence type="ECO:0000256" key="3">
    <source>
        <dbReference type="ARBA" id="ARBA00022729"/>
    </source>
</evidence>
<reference evidence="6" key="1">
    <citation type="submission" date="2021-05" db="EMBL/GenBank/DDBJ databases">
        <authorList>
            <person name="Pietrasiak N."/>
            <person name="Ward R."/>
            <person name="Stajich J.E."/>
            <person name="Kurbessoian T."/>
        </authorList>
    </citation>
    <scope>NUCLEOTIDE SEQUENCE</scope>
    <source>
        <strain evidence="6">CPER-KK1</strain>
    </source>
</reference>
<organism evidence="6 7">
    <name type="scientific">Symplocastrum torsivum CPER-KK1</name>
    <dbReference type="NCBI Taxonomy" id="450513"/>
    <lineage>
        <taxon>Bacteria</taxon>
        <taxon>Bacillati</taxon>
        <taxon>Cyanobacteriota</taxon>
        <taxon>Cyanophyceae</taxon>
        <taxon>Oscillatoriophycideae</taxon>
        <taxon>Oscillatoriales</taxon>
        <taxon>Microcoleaceae</taxon>
        <taxon>Symplocastrum</taxon>
    </lineage>
</organism>
<feature type="signal peptide" evidence="4">
    <location>
        <begin position="1"/>
        <end position="33"/>
    </location>
</feature>
<dbReference type="GO" id="GO:0042597">
    <property type="term" value="C:periplasmic space"/>
    <property type="evidence" value="ECO:0007669"/>
    <property type="project" value="UniProtKB-ARBA"/>
</dbReference>
<evidence type="ECO:0000256" key="2">
    <source>
        <dbReference type="ARBA" id="ARBA00022448"/>
    </source>
</evidence>
<dbReference type="Gene3D" id="3.10.105.10">
    <property type="entry name" value="Dipeptide-binding Protein, Domain 3"/>
    <property type="match status" value="1"/>
</dbReference>
<dbReference type="FunFam" id="3.90.76.10:FF:000004">
    <property type="entry name" value="Peptide ABC transporter substrate-binding protein"/>
    <property type="match status" value="1"/>
</dbReference>
<evidence type="ECO:0000259" key="5">
    <source>
        <dbReference type="Pfam" id="PF00496"/>
    </source>
</evidence>
<feature type="chain" id="PRO_5038096705" evidence="4">
    <location>
        <begin position="34"/>
        <end position="593"/>
    </location>
</feature>
<dbReference type="Gene3D" id="3.90.76.10">
    <property type="entry name" value="Dipeptide-binding Protein, Domain 1"/>
    <property type="match status" value="1"/>
</dbReference>
<evidence type="ECO:0000256" key="4">
    <source>
        <dbReference type="SAM" id="SignalP"/>
    </source>
</evidence>
<dbReference type="EMBL" id="JAHHIF010000027">
    <property type="protein sequence ID" value="MBW4546587.1"/>
    <property type="molecule type" value="Genomic_DNA"/>
</dbReference>
<evidence type="ECO:0000256" key="1">
    <source>
        <dbReference type="ARBA" id="ARBA00005695"/>
    </source>
</evidence>
<dbReference type="GO" id="GO:0015833">
    <property type="term" value="P:peptide transport"/>
    <property type="evidence" value="ECO:0007669"/>
    <property type="project" value="TreeGrafter"/>
</dbReference>
<dbReference type="PIRSF" id="PIRSF002741">
    <property type="entry name" value="MppA"/>
    <property type="match status" value="1"/>
</dbReference>
<protein>
    <submittedName>
        <fullName evidence="6">ABC transporter substrate-binding protein</fullName>
    </submittedName>
</protein>
<comment type="similarity">
    <text evidence="1">Belongs to the bacterial solute-binding protein 5 family.</text>
</comment>
<sequence length="593" mass="66326">MKLFSIFTTTGRRWLAGTLAVVCAIALSSCSPAQYITQAASVPQLVVSQTTDPKTFNYALSSESPNIFSYTYEGLITENGLGEIEPALAESWTMSEDKRRIVFTLREGLKWSDGAPLTADDVIFTYNDVFFNEAIPTPIRDSLKIGESQALPTVRKLNEREIEFTIPEPFAPFLRSASLAILPAHALREAINTKDAKGNPKFLSTWGTDTDPNKIITNGPYRLTGYAASQRVVFERNPYYWKKNSQGNSLPYIQRFTWQLVENTDTSLIQFRSGGLDIVGVSPATFSLLKREEERGKFTIYNGGPDYGTTFIAFNLNKGRRKGRPLVDPIKSRWFNNVAFRQAVAYAIDRRTIINNIFRGLGEPQNSPISVQSPYYLSPKEGLKVYDYNPERSKELLLQAGFKYNAKGQLLDEAGNRVRFSLLTGAGSRGTEAMASQIKQNLSLIGMQVDINAIEFTTLLDKLNNTIDWECYLLGFTGGIEPNDGSNIWSPNGASHRFNQPAKPGQPPIEGREISDWEQEIGRLYIQGAQELDEAKRKAIYAKTQQITQENLPFIYLVNPLALAAVRDRVKGVEFTALGGTLWNIDQLKIEDN</sequence>
<dbReference type="Proteomes" id="UP000753908">
    <property type="component" value="Unassembled WGS sequence"/>
</dbReference>
<reference evidence="6" key="2">
    <citation type="journal article" date="2022" name="Microbiol. Resour. Announc.">
        <title>Metagenome Sequencing to Explore Phylogenomics of Terrestrial Cyanobacteria.</title>
        <authorList>
            <person name="Ward R.D."/>
            <person name="Stajich J.E."/>
            <person name="Johansen J.R."/>
            <person name="Huntemann M."/>
            <person name="Clum A."/>
            <person name="Foster B."/>
            <person name="Foster B."/>
            <person name="Roux S."/>
            <person name="Palaniappan K."/>
            <person name="Varghese N."/>
            <person name="Mukherjee S."/>
            <person name="Reddy T.B.K."/>
            <person name="Daum C."/>
            <person name="Copeland A."/>
            <person name="Chen I.A."/>
            <person name="Ivanova N.N."/>
            <person name="Kyrpides N.C."/>
            <person name="Shapiro N."/>
            <person name="Eloe-Fadrosh E.A."/>
            <person name="Pietrasiak N."/>
        </authorList>
    </citation>
    <scope>NUCLEOTIDE SEQUENCE</scope>
    <source>
        <strain evidence="6">CPER-KK1</strain>
    </source>
</reference>
<dbReference type="Pfam" id="PF00496">
    <property type="entry name" value="SBP_bac_5"/>
    <property type="match status" value="1"/>
</dbReference>
<dbReference type="InterPro" id="IPR000914">
    <property type="entry name" value="SBP_5_dom"/>
</dbReference>
<gene>
    <name evidence="6" type="ORF">KME25_19395</name>
</gene>